<comment type="caution">
    <text evidence="1">The sequence shown here is derived from an EMBL/GenBank/DDBJ whole genome shotgun (WGS) entry which is preliminary data.</text>
</comment>
<evidence type="ECO:0000313" key="2">
    <source>
        <dbReference type="Proteomes" id="UP000568877"/>
    </source>
</evidence>
<protein>
    <recommendedName>
        <fullName evidence="3">DUF177 domain-containing protein</fullName>
    </recommendedName>
</protein>
<dbReference type="EMBL" id="BLSA01000312">
    <property type="protein sequence ID" value="GFP33179.1"/>
    <property type="molecule type" value="Genomic_DNA"/>
</dbReference>
<gene>
    <name evidence="1" type="ORF">HKBW3S42_01500</name>
</gene>
<dbReference type="Proteomes" id="UP000568877">
    <property type="component" value="Unassembled WGS sequence"/>
</dbReference>
<dbReference type="AlphaFoldDB" id="A0A6V8PKN3"/>
<proteinExistence type="predicted"/>
<evidence type="ECO:0000313" key="1">
    <source>
        <dbReference type="EMBL" id="GFP33179.1"/>
    </source>
</evidence>
<dbReference type="PANTHER" id="PTHR34374">
    <property type="entry name" value="LARGE RIBOSOMAL RNA SUBUNIT ACCUMULATION PROTEIN YCED HOMOLOG 1, CHLOROPLASTIC"/>
    <property type="match status" value="1"/>
</dbReference>
<dbReference type="PANTHER" id="PTHR34374:SF1">
    <property type="entry name" value="LARGE RIBOSOMAL RNA SUBUNIT ACCUMULATION PROTEIN YCED HOMOLOG 1, CHLOROPLASTIC"/>
    <property type="match status" value="1"/>
</dbReference>
<reference evidence="1 2" key="1">
    <citation type="journal article" date="2020" name="Front. Microbiol.">
        <title>Single-cell genomics of novel Actinobacteria with the Wood-Ljungdahl pathway discovered in a serpentinizing system.</title>
        <authorList>
            <person name="Merino N."/>
            <person name="Kawai M."/>
            <person name="Boyd E.S."/>
            <person name="Colman D.R."/>
            <person name="McGlynn S.E."/>
            <person name="Nealson K.H."/>
            <person name="Kurokawa K."/>
            <person name="Hongoh Y."/>
        </authorList>
    </citation>
    <scope>NUCLEOTIDE SEQUENCE [LARGE SCALE GENOMIC DNA]</scope>
    <source>
        <strain evidence="1 2">S42</strain>
    </source>
</reference>
<accession>A0A6V8PKN3</accession>
<evidence type="ECO:0008006" key="3">
    <source>
        <dbReference type="Google" id="ProtNLM"/>
    </source>
</evidence>
<name>A0A6V8PKN3_9ACTN</name>
<dbReference type="Pfam" id="PF02620">
    <property type="entry name" value="YceD"/>
    <property type="match status" value="1"/>
</dbReference>
<dbReference type="InterPro" id="IPR003772">
    <property type="entry name" value="YceD"/>
</dbReference>
<organism evidence="1 2">
    <name type="scientific">Candidatus Hakubella thermalkaliphila</name>
    <dbReference type="NCBI Taxonomy" id="2754717"/>
    <lineage>
        <taxon>Bacteria</taxon>
        <taxon>Bacillati</taxon>
        <taxon>Actinomycetota</taxon>
        <taxon>Actinomycetota incertae sedis</taxon>
        <taxon>Candidatus Hakubellales</taxon>
        <taxon>Candidatus Hakubellaceae</taxon>
        <taxon>Candidatus Hakubella</taxon>
    </lineage>
</organism>
<sequence length="168" mass="18859">MKILISEIPDEGLELTIDETRELDVITLVSPVKGQLSIRKMMPEVVIQGEITASAELECSRCLKNYTSEISAPIIVTYHPAEELKAEGKHEIREDELETGFYFGDEIDLTELLKEQILLNVSMKPLCSETCKGICPKCGTDLNVKKCSCNLDKIDSKLEILKELLRSE</sequence>